<keyword evidence="5" id="KW-0346">Stress response</keyword>
<dbReference type="STRING" id="472759.Nhal_1152"/>
<dbReference type="eggNOG" id="COG0071">
    <property type="taxonomic scope" value="Bacteria"/>
</dbReference>
<name>D5BZM4_NITHN</name>
<dbReference type="KEGG" id="nhl:Nhal_1152"/>
<dbReference type="InterPro" id="IPR008978">
    <property type="entry name" value="HSP20-like_chaperone"/>
</dbReference>
<dbReference type="InterPro" id="IPR031107">
    <property type="entry name" value="Small_HSP"/>
</dbReference>
<evidence type="ECO:0000313" key="6">
    <source>
        <dbReference type="Proteomes" id="UP000001844"/>
    </source>
</evidence>
<dbReference type="InterPro" id="IPR002068">
    <property type="entry name" value="A-crystallin/Hsp20_dom"/>
</dbReference>
<feature type="region of interest" description="Disordered" evidence="3">
    <location>
        <begin position="1"/>
        <end position="21"/>
    </location>
</feature>
<dbReference type="Gene3D" id="2.60.40.790">
    <property type="match status" value="1"/>
</dbReference>
<evidence type="ECO:0000256" key="3">
    <source>
        <dbReference type="SAM" id="MobiDB-lite"/>
    </source>
</evidence>
<dbReference type="CDD" id="cd06464">
    <property type="entry name" value="ACD_sHsps-like"/>
    <property type="match status" value="1"/>
</dbReference>
<dbReference type="PANTHER" id="PTHR11527">
    <property type="entry name" value="HEAT-SHOCK PROTEIN 20 FAMILY MEMBER"/>
    <property type="match status" value="1"/>
</dbReference>
<dbReference type="Proteomes" id="UP000001844">
    <property type="component" value="Chromosome"/>
</dbReference>
<accession>D5BZM4</accession>
<evidence type="ECO:0000259" key="4">
    <source>
        <dbReference type="PROSITE" id="PS01031"/>
    </source>
</evidence>
<evidence type="ECO:0000313" key="5">
    <source>
        <dbReference type="EMBL" id="ADE14319.1"/>
    </source>
</evidence>
<dbReference type="RefSeq" id="WP_013032210.1">
    <property type="nucleotide sequence ID" value="NC_013960.1"/>
</dbReference>
<dbReference type="SUPFAM" id="SSF49764">
    <property type="entry name" value="HSP20-like chaperones"/>
    <property type="match status" value="1"/>
</dbReference>
<dbReference type="OrthoDB" id="9788892at2"/>
<feature type="domain" description="SHSP" evidence="4">
    <location>
        <begin position="20"/>
        <end position="131"/>
    </location>
</feature>
<protein>
    <submittedName>
        <fullName evidence="5">Heat shock protein Hsp20</fullName>
    </submittedName>
</protein>
<comment type="similarity">
    <text evidence="1 2">Belongs to the small heat shock protein (HSP20) family.</text>
</comment>
<organism evidence="5 6">
    <name type="scientific">Nitrosococcus halophilus (strain Nc4)</name>
    <dbReference type="NCBI Taxonomy" id="472759"/>
    <lineage>
        <taxon>Bacteria</taxon>
        <taxon>Pseudomonadati</taxon>
        <taxon>Pseudomonadota</taxon>
        <taxon>Gammaproteobacteria</taxon>
        <taxon>Chromatiales</taxon>
        <taxon>Chromatiaceae</taxon>
        <taxon>Nitrosococcus</taxon>
    </lineage>
</organism>
<dbReference type="HOGENOM" id="CLU_046737_9_3_6"/>
<dbReference type="PROSITE" id="PS01031">
    <property type="entry name" value="SHSP"/>
    <property type="match status" value="1"/>
</dbReference>
<dbReference type="EMBL" id="CP001798">
    <property type="protein sequence ID" value="ADE14319.1"/>
    <property type="molecule type" value="Genomic_DNA"/>
</dbReference>
<evidence type="ECO:0000256" key="1">
    <source>
        <dbReference type="PROSITE-ProRule" id="PRU00285"/>
    </source>
</evidence>
<reference evidence="6" key="1">
    <citation type="submission" date="2010-04" db="EMBL/GenBank/DDBJ databases">
        <title>Complete genome sequence of Nitrosococcus halophilus Nc4, a salt-adapted, aerobic obligate ammonia-oxidizing sulfur purple bacterium.</title>
        <authorList>
            <consortium name="US DOE Joint Genome Institute"/>
            <person name="Campbell M.A."/>
            <person name="Malfatti S.A."/>
            <person name="Chain P.S.G."/>
            <person name="Heidelberg J.F."/>
            <person name="Ward B.B."/>
            <person name="Klotz M.G."/>
        </authorList>
    </citation>
    <scope>NUCLEOTIDE SEQUENCE [LARGE SCALE GENOMIC DNA]</scope>
    <source>
        <strain evidence="6">Nc4</strain>
    </source>
</reference>
<proteinExistence type="inferred from homology"/>
<evidence type="ECO:0000256" key="2">
    <source>
        <dbReference type="RuleBase" id="RU003616"/>
    </source>
</evidence>
<dbReference type="AlphaFoldDB" id="D5BZM4"/>
<dbReference type="Pfam" id="PF00011">
    <property type="entry name" value="HSP20"/>
    <property type="match status" value="1"/>
</dbReference>
<keyword evidence="6" id="KW-1185">Reference proteome</keyword>
<sequence length="131" mass="14790">MAETKEVAREEAKAAQEAQEMERALRPAIDIFEDAAGITLQADMPGVSRDRLQVHIDRDTLSIEGRADISVPEGMQALYADVRSTRYQRSFSLSRELDGDNAQATLKEGVLTLRIPKREEHKPRKIQVRTE</sequence>
<gene>
    <name evidence="5" type="ordered locus">Nhal_1152</name>
</gene>